<dbReference type="FunFam" id="3.40.50.2000:FF:000266">
    <property type="entry name" value="ALG2, alpha-1,3/1,6-mannosyltransferase"/>
    <property type="match status" value="1"/>
</dbReference>
<gene>
    <name evidence="15" type="ORF">N7482_007164</name>
</gene>
<dbReference type="RefSeq" id="XP_056541718.1">
    <property type="nucleotide sequence ID" value="XM_056689289.1"/>
</dbReference>
<evidence type="ECO:0000256" key="5">
    <source>
        <dbReference type="ARBA" id="ARBA00022679"/>
    </source>
</evidence>
<dbReference type="GeneID" id="81428465"/>
<evidence type="ECO:0000256" key="6">
    <source>
        <dbReference type="ARBA" id="ARBA00022692"/>
    </source>
</evidence>
<keyword evidence="9 12" id="KW-0472">Membrane</keyword>
<dbReference type="Pfam" id="PF13439">
    <property type="entry name" value="Glyco_transf_4"/>
    <property type="match status" value="1"/>
</dbReference>
<keyword evidence="16" id="KW-1185">Reference proteome</keyword>
<proteinExistence type="inferred from homology"/>
<evidence type="ECO:0000313" key="16">
    <source>
        <dbReference type="Proteomes" id="UP001149163"/>
    </source>
</evidence>
<keyword evidence="8 12" id="KW-1133">Transmembrane helix</keyword>
<evidence type="ECO:0000256" key="11">
    <source>
        <dbReference type="ARBA" id="ARBA00045104"/>
    </source>
</evidence>
<evidence type="ECO:0000256" key="8">
    <source>
        <dbReference type="ARBA" id="ARBA00022989"/>
    </source>
</evidence>
<keyword evidence="7 12" id="KW-0256">Endoplasmic reticulum</keyword>
<dbReference type="Gene3D" id="3.40.50.2000">
    <property type="entry name" value="Glycogen Phosphorylase B"/>
    <property type="match status" value="2"/>
</dbReference>
<feature type="domain" description="Glycosyltransferase subfamily 4-like N-terminal" evidence="14">
    <location>
        <begin position="141"/>
        <end position="226"/>
    </location>
</feature>
<dbReference type="GO" id="GO:0102704">
    <property type="term" value="F:GDP-Man:Man(2)GlcNAc(2)-PP-Dol alpha-1,6-mannosyltransferase activity"/>
    <property type="evidence" value="ECO:0007669"/>
    <property type="project" value="UniProtKB-UniRule"/>
</dbReference>
<dbReference type="EMBL" id="JAPQKN010000004">
    <property type="protein sequence ID" value="KAJ5160160.1"/>
    <property type="molecule type" value="Genomic_DNA"/>
</dbReference>
<accession>A0A9W9LJL6</accession>
<comment type="similarity">
    <text evidence="12">Belongs to the glycosyltransferase group 1 family.</text>
</comment>
<sequence>MSGLAPSNVVIIHPDLGIGGAERLIIDVALALQNRGHRVTIYTSHCDETHCFEEARDGTLDIRVRGDTLFPAHVFGRLHILMASLRQLHLTLSLLMELGSRGESTAKDKAVPAEEDQDDIFIVDQLPACVPILKTFSQPRKSRRQRILFYCHFPDQLLARRNEGSSFLRLAKTVYRFPFDWFEGWAMSASDRVVANSNFSRGVVRSVFGSEKLGDVEVVYPCVDTDPGAATPAKEPEEALWPGKKILLSINRFERKKDMGLAVHAYNGLGAEKRNGTRLVIAGGYDNRVQENVQYHQELDDLAKGLGLRTATTKSVVSALSIPDDIDVLFLLSVPTTFKNILLAQSRLLLYTPINEHFGIVPVEAMRAGLPVLASNTGGPLETIVEGETGWLRDAHAVDEWTAVMDQVLYGMTQTEVDRMAAAGKARVEREFSLTAMGDRLEEEISTMLLAERRPFHGWQQVLVTLALLGSFLAVAIALLLRKA</sequence>
<reference evidence="15" key="2">
    <citation type="journal article" date="2023" name="IMA Fungus">
        <title>Comparative genomic study of the Penicillium genus elucidates a diverse pangenome and 15 lateral gene transfer events.</title>
        <authorList>
            <person name="Petersen C."/>
            <person name="Sorensen T."/>
            <person name="Nielsen M.R."/>
            <person name="Sondergaard T.E."/>
            <person name="Sorensen J.L."/>
            <person name="Fitzpatrick D.A."/>
            <person name="Frisvad J.C."/>
            <person name="Nielsen K.L."/>
        </authorList>
    </citation>
    <scope>NUCLEOTIDE SEQUENCE</scope>
    <source>
        <strain evidence="15">IBT 26290</strain>
    </source>
</reference>
<comment type="subcellular location">
    <subcellularLocation>
        <location evidence="2 12">Endoplasmic reticulum membrane</location>
    </subcellularLocation>
</comment>
<evidence type="ECO:0000256" key="9">
    <source>
        <dbReference type="ARBA" id="ARBA00023136"/>
    </source>
</evidence>
<comment type="function">
    <text evidence="1 12">Mannosylates Man(2)GlcNAc(2)-dolichol diphosphate and Man(1)GlcNAc(2)-dolichol diphosphate to form Man(3)GlcNAc(2)-dolichol diphosphate.</text>
</comment>
<dbReference type="CDD" id="cd03805">
    <property type="entry name" value="GT4_ALG2-like"/>
    <property type="match status" value="1"/>
</dbReference>
<dbReference type="OrthoDB" id="448893at2759"/>
<evidence type="ECO:0000256" key="4">
    <source>
        <dbReference type="ARBA" id="ARBA00022676"/>
    </source>
</evidence>
<evidence type="ECO:0000256" key="3">
    <source>
        <dbReference type="ARBA" id="ARBA00004922"/>
    </source>
</evidence>
<comment type="catalytic activity">
    <reaction evidence="10 12">
        <text>a beta-D-Man-(1-&gt;4)-beta-D-GlcNAc-(1-&gt;4)-alpha-D-GlcNAc-diphospho-di-trans,poly-cis-dolichol + GDP-alpha-D-mannose = an alpha-D-Man-(1-&gt;3)-beta-D-Man-(1-&gt;4)-beta-D-GlcNAc-(1-&gt;4)-alpha-D-GlcNAc-diphospho-di-trans,poly-cis-dolichol + GDP + H(+)</text>
        <dbReference type="Rhea" id="RHEA:29515"/>
        <dbReference type="Rhea" id="RHEA-COMP:19511"/>
        <dbReference type="Rhea" id="RHEA-COMP:19513"/>
        <dbReference type="ChEBI" id="CHEBI:15378"/>
        <dbReference type="ChEBI" id="CHEBI:57527"/>
        <dbReference type="ChEBI" id="CHEBI:58189"/>
        <dbReference type="ChEBI" id="CHEBI:58472"/>
        <dbReference type="ChEBI" id="CHEBI:132510"/>
        <dbReference type="EC" id="2.4.1.132"/>
    </reaction>
    <physiologicalReaction direction="left-to-right" evidence="10 12">
        <dbReference type="Rhea" id="RHEA:29516"/>
    </physiologicalReaction>
</comment>
<dbReference type="SUPFAM" id="SSF53756">
    <property type="entry name" value="UDP-Glycosyltransferase/glycogen phosphorylase"/>
    <property type="match status" value="1"/>
</dbReference>
<evidence type="ECO:0000256" key="10">
    <source>
        <dbReference type="ARBA" id="ARBA00045103"/>
    </source>
</evidence>
<evidence type="ECO:0000256" key="2">
    <source>
        <dbReference type="ARBA" id="ARBA00004586"/>
    </source>
</evidence>
<dbReference type="AlphaFoldDB" id="A0A9W9LJL6"/>
<comment type="caution">
    <text evidence="15">The sequence shown here is derived from an EMBL/GenBank/DDBJ whole genome shotgun (WGS) entry which is preliminary data.</text>
</comment>
<feature type="transmembrane region" description="Helical" evidence="12">
    <location>
        <begin position="462"/>
        <end position="481"/>
    </location>
</feature>
<comment type="pathway">
    <text evidence="3 12">Protein modification; protein glycosylation.</text>
</comment>
<dbReference type="Proteomes" id="UP001149163">
    <property type="component" value="Unassembled WGS sequence"/>
</dbReference>
<dbReference type="Pfam" id="PF00534">
    <property type="entry name" value="Glycos_transf_1"/>
    <property type="match status" value="1"/>
</dbReference>
<keyword evidence="4 12" id="KW-0328">Glycosyltransferase</keyword>
<reference evidence="15" key="1">
    <citation type="submission" date="2022-11" db="EMBL/GenBank/DDBJ databases">
        <authorList>
            <person name="Petersen C."/>
        </authorList>
    </citation>
    <scope>NUCLEOTIDE SEQUENCE</scope>
    <source>
        <strain evidence="15">IBT 26290</strain>
    </source>
</reference>
<feature type="domain" description="Glycosyl transferase family 1" evidence="13">
    <location>
        <begin position="242"/>
        <end position="410"/>
    </location>
</feature>
<evidence type="ECO:0000259" key="13">
    <source>
        <dbReference type="Pfam" id="PF00534"/>
    </source>
</evidence>
<dbReference type="PANTHER" id="PTHR45918:SF1">
    <property type="entry name" value="ALPHA-1,3_1,6-MANNOSYLTRANSFERASE ALG2"/>
    <property type="match status" value="1"/>
</dbReference>
<dbReference type="InterPro" id="IPR028098">
    <property type="entry name" value="Glyco_trans_4-like_N"/>
</dbReference>
<dbReference type="EC" id="2.4.1.132" evidence="12"/>
<keyword evidence="5 12" id="KW-0808">Transferase</keyword>
<dbReference type="PANTHER" id="PTHR45918">
    <property type="entry name" value="ALPHA-1,3/1,6-MANNOSYLTRANSFERASE ALG2"/>
    <property type="match status" value="1"/>
</dbReference>
<dbReference type="InterPro" id="IPR027054">
    <property type="entry name" value="ALG2"/>
</dbReference>
<dbReference type="GO" id="GO:0005789">
    <property type="term" value="C:endoplasmic reticulum membrane"/>
    <property type="evidence" value="ECO:0007669"/>
    <property type="project" value="UniProtKB-SubCell"/>
</dbReference>
<organism evidence="15 16">
    <name type="scientific">Penicillium canariense</name>
    <dbReference type="NCBI Taxonomy" id="189055"/>
    <lineage>
        <taxon>Eukaryota</taxon>
        <taxon>Fungi</taxon>
        <taxon>Dikarya</taxon>
        <taxon>Ascomycota</taxon>
        <taxon>Pezizomycotina</taxon>
        <taxon>Eurotiomycetes</taxon>
        <taxon>Eurotiomycetidae</taxon>
        <taxon>Eurotiales</taxon>
        <taxon>Aspergillaceae</taxon>
        <taxon>Penicillium</taxon>
    </lineage>
</organism>
<evidence type="ECO:0000313" key="15">
    <source>
        <dbReference type="EMBL" id="KAJ5160160.1"/>
    </source>
</evidence>
<evidence type="ECO:0000259" key="14">
    <source>
        <dbReference type="Pfam" id="PF13439"/>
    </source>
</evidence>
<evidence type="ECO:0000256" key="12">
    <source>
        <dbReference type="RuleBase" id="RU367136"/>
    </source>
</evidence>
<protein>
    <recommendedName>
        <fullName evidence="12">Alpha-1,3/1,6-mannosyltransferase ALG2</fullName>
        <ecNumber evidence="12">2.4.1.132</ecNumber>
        <ecNumber evidence="12">2.4.1.257</ecNumber>
    </recommendedName>
    <alternativeName>
        <fullName evidence="12">GDP-Man:Man(1)GlcNAc(2)-PP-Dol alpha-1,3-mannosyltransferase</fullName>
    </alternativeName>
</protein>
<name>A0A9W9LJL6_9EURO</name>
<evidence type="ECO:0000256" key="7">
    <source>
        <dbReference type="ARBA" id="ARBA00022824"/>
    </source>
</evidence>
<dbReference type="InterPro" id="IPR001296">
    <property type="entry name" value="Glyco_trans_1"/>
</dbReference>
<comment type="catalytic activity">
    <reaction evidence="11 12">
        <text>an alpha-D-Man-(1-&gt;3)-beta-D-Man-(1-&gt;4)-beta-D-GlcNAc-(1-&gt;4)-alpha-D-GlcNAc-diphospho-di-trans,poly-cis-dolichol + GDP-alpha-D-mannose = an alpha-D-Man-(1-&gt;3)-[alpha-D-Man-(1-&gt;6)]-beta-D-Man-(1-&gt;4)-beta-D-GlcNAc-(1-&gt;4)-alpha-D-GlcNAc-diphospho-di-trans,poly-cis-dolichol + GDP + H(+)</text>
        <dbReference type="Rhea" id="RHEA:29519"/>
        <dbReference type="Rhea" id="RHEA-COMP:19513"/>
        <dbReference type="Rhea" id="RHEA-COMP:19515"/>
        <dbReference type="ChEBI" id="CHEBI:15378"/>
        <dbReference type="ChEBI" id="CHEBI:57527"/>
        <dbReference type="ChEBI" id="CHEBI:58189"/>
        <dbReference type="ChEBI" id="CHEBI:132510"/>
        <dbReference type="ChEBI" id="CHEBI:132511"/>
        <dbReference type="EC" id="2.4.1.257"/>
    </reaction>
    <physiologicalReaction direction="left-to-right" evidence="11 12">
        <dbReference type="Rhea" id="RHEA:29520"/>
    </physiologicalReaction>
</comment>
<dbReference type="EC" id="2.4.1.257" evidence="12"/>
<evidence type="ECO:0000256" key="1">
    <source>
        <dbReference type="ARBA" id="ARBA00003142"/>
    </source>
</evidence>
<keyword evidence="6 12" id="KW-0812">Transmembrane</keyword>
<dbReference type="GO" id="GO:0004378">
    <property type="term" value="F:GDP-Man:Man(1)GlcNAc(2)-PP-Dol alpha-1,3-mannosyltransferase activity"/>
    <property type="evidence" value="ECO:0007669"/>
    <property type="project" value="UniProtKB-UniRule"/>
</dbReference>